<protein>
    <submittedName>
        <fullName evidence="1">Uncharacterized protein</fullName>
    </submittedName>
</protein>
<evidence type="ECO:0000313" key="2">
    <source>
        <dbReference type="Proteomes" id="UP000077266"/>
    </source>
</evidence>
<keyword evidence="2" id="KW-1185">Reference proteome</keyword>
<accession>A0A166AAR3</accession>
<name>A0A166AAR3_EXIGL</name>
<dbReference type="EMBL" id="KV426054">
    <property type="protein sequence ID" value="KZV90189.1"/>
    <property type="molecule type" value="Genomic_DNA"/>
</dbReference>
<dbReference type="InParanoid" id="A0A166AAR3"/>
<organism evidence="1 2">
    <name type="scientific">Exidia glandulosa HHB12029</name>
    <dbReference type="NCBI Taxonomy" id="1314781"/>
    <lineage>
        <taxon>Eukaryota</taxon>
        <taxon>Fungi</taxon>
        <taxon>Dikarya</taxon>
        <taxon>Basidiomycota</taxon>
        <taxon>Agaricomycotina</taxon>
        <taxon>Agaricomycetes</taxon>
        <taxon>Auriculariales</taxon>
        <taxon>Exidiaceae</taxon>
        <taxon>Exidia</taxon>
    </lineage>
</organism>
<sequence length="251" mass="27954">MLSSGSSFISVLGYRDPGVHRESVVKLNDQVDDLSPADTESPNQTALYERGDLLPEVTYTIQIDYSGSGVLTMAGVILSPEAQALQLPPPSSSTPLPERTNTPTQVVAPTVAARIEYQFNDFTLYGCCGLGRLDYGRLALTFEPTELPIIEGFLPYSARFPYCGAGEVAISVRSSLHIHYSRPPQQMEGILYATRKSGASEGQPISSVLWMNRRRKCFRDQHLNHISTTTVKDTFHLMWSCHLPFEERRLR</sequence>
<evidence type="ECO:0000313" key="1">
    <source>
        <dbReference type="EMBL" id="KZV90189.1"/>
    </source>
</evidence>
<dbReference type="AlphaFoldDB" id="A0A166AAR3"/>
<dbReference type="OrthoDB" id="3325193at2759"/>
<proteinExistence type="predicted"/>
<reference evidence="1 2" key="1">
    <citation type="journal article" date="2016" name="Mol. Biol. Evol.">
        <title>Comparative Genomics of Early-Diverging Mushroom-Forming Fungi Provides Insights into the Origins of Lignocellulose Decay Capabilities.</title>
        <authorList>
            <person name="Nagy L.G."/>
            <person name="Riley R."/>
            <person name="Tritt A."/>
            <person name="Adam C."/>
            <person name="Daum C."/>
            <person name="Floudas D."/>
            <person name="Sun H."/>
            <person name="Yadav J.S."/>
            <person name="Pangilinan J."/>
            <person name="Larsson K.H."/>
            <person name="Matsuura K."/>
            <person name="Barry K."/>
            <person name="Labutti K."/>
            <person name="Kuo R."/>
            <person name="Ohm R.A."/>
            <person name="Bhattacharya S.S."/>
            <person name="Shirouzu T."/>
            <person name="Yoshinaga Y."/>
            <person name="Martin F.M."/>
            <person name="Grigoriev I.V."/>
            <person name="Hibbett D.S."/>
        </authorList>
    </citation>
    <scope>NUCLEOTIDE SEQUENCE [LARGE SCALE GENOMIC DNA]</scope>
    <source>
        <strain evidence="1 2">HHB12029</strain>
    </source>
</reference>
<gene>
    <name evidence="1" type="ORF">EXIGLDRAFT_750758</name>
</gene>
<dbReference type="Proteomes" id="UP000077266">
    <property type="component" value="Unassembled WGS sequence"/>
</dbReference>